<organism evidence="2 3">
    <name type="scientific">Coptis chinensis</name>
    <dbReference type="NCBI Taxonomy" id="261450"/>
    <lineage>
        <taxon>Eukaryota</taxon>
        <taxon>Viridiplantae</taxon>
        <taxon>Streptophyta</taxon>
        <taxon>Embryophyta</taxon>
        <taxon>Tracheophyta</taxon>
        <taxon>Spermatophyta</taxon>
        <taxon>Magnoliopsida</taxon>
        <taxon>Ranunculales</taxon>
        <taxon>Ranunculaceae</taxon>
        <taxon>Coptidoideae</taxon>
        <taxon>Coptis</taxon>
    </lineage>
</organism>
<dbReference type="InterPro" id="IPR025836">
    <property type="entry name" value="Zn_knuckle_CX2CX4HX4C"/>
</dbReference>
<dbReference type="EMBL" id="JADFTS010000008">
    <property type="protein sequence ID" value="KAF9593103.1"/>
    <property type="molecule type" value="Genomic_DNA"/>
</dbReference>
<dbReference type="Proteomes" id="UP000631114">
    <property type="component" value="Unassembled WGS sequence"/>
</dbReference>
<comment type="caution">
    <text evidence="2">The sequence shown here is derived from an EMBL/GenBank/DDBJ whole genome shotgun (WGS) entry which is preliminary data.</text>
</comment>
<sequence>MGDELQRNLKLEEDKSFIVRSLSKGFFKIEFNDNRDLLKVLNNGPVLNSPVARVKVSLNIKEQLVKNRLIEFEDKSSILVKFKYERLPSFRFFCGIIIGHEIGRYQVKDKYIQRFGYDYPEKQEMELNFTLSLKASIIYNGRANNVESGKIIGGGKR</sequence>
<evidence type="ECO:0000313" key="3">
    <source>
        <dbReference type="Proteomes" id="UP000631114"/>
    </source>
</evidence>
<evidence type="ECO:0000313" key="2">
    <source>
        <dbReference type="EMBL" id="KAF9593103.1"/>
    </source>
</evidence>
<dbReference type="OrthoDB" id="1707487at2759"/>
<accession>A0A835H7P0</accession>
<evidence type="ECO:0000259" key="1">
    <source>
        <dbReference type="Pfam" id="PF14392"/>
    </source>
</evidence>
<gene>
    <name evidence="2" type="ORF">IFM89_020167</name>
</gene>
<proteinExistence type="predicted"/>
<keyword evidence="3" id="KW-1185">Reference proteome</keyword>
<feature type="domain" description="Zinc knuckle CX2CX4HX4C" evidence="1">
    <location>
        <begin position="60"/>
        <end position="102"/>
    </location>
</feature>
<protein>
    <recommendedName>
        <fullName evidence="1">Zinc knuckle CX2CX4HX4C domain-containing protein</fullName>
    </recommendedName>
</protein>
<name>A0A835H7P0_9MAGN</name>
<reference evidence="2 3" key="1">
    <citation type="submission" date="2020-10" db="EMBL/GenBank/DDBJ databases">
        <title>The Coptis chinensis genome and diversification of protoberbering-type alkaloids.</title>
        <authorList>
            <person name="Wang B."/>
            <person name="Shu S."/>
            <person name="Song C."/>
            <person name="Liu Y."/>
        </authorList>
    </citation>
    <scope>NUCLEOTIDE SEQUENCE [LARGE SCALE GENOMIC DNA]</scope>
    <source>
        <strain evidence="2">HL-2020</strain>
        <tissue evidence="2">Leaf</tissue>
    </source>
</reference>
<dbReference type="AlphaFoldDB" id="A0A835H7P0"/>
<dbReference type="Pfam" id="PF14392">
    <property type="entry name" value="zf-CCHC_4"/>
    <property type="match status" value="1"/>
</dbReference>